<name>A0ABY4AHI7_9BURK</name>
<evidence type="ECO:0000259" key="1">
    <source>
        <dbReference type="Pfam" id="PF16036"/>
    </source>
</evidence>
<dbReference type="Proteomes" id="UP000831607">
    <property type="component" value="Chromosome"/>
</dbReference>
<reference evidence="2 3" key="1">
    <citation type="submission" date="2020-11" db="EMBL/GenBank/DDBJ databases">
        <title>Algicoccus daihaiensis sp.nov., isolated from Daihai Lake in Inner Mongolia.</title>
        <authorList>
            <person name="Kai J."/>
        </authorList>
    </citation>
    <scope>NUCLEOTIDE SEQUENCE [LARGE SCALE GENOMIC DNA]</scope>
    <source>
        <strain evidence="3">f23</strain>
    </source>
</reference>
<evidence type="ECO:0000313" key="3">
    <source>
        <dbReference type="Proteomes" id="UP000831607"/>
    </source>
</evidence>
<feature type="domain" description="Chalcone isomerase" evidence="1">
    <location>
        <begin position="30"/>
        <end position="166"/>
    </location>
</feature>
<organism evidence="2 3">
    <name type="scientific">Orrella daihaiensis</name>
    <dbReference type="NCBI Taxonomy" id="2782176"/>
    <lineage>
        <taxon>Bacteria</taxon>
        <taxon>Pseudomonadati</taxon>
        <taxon>Pseudomonadota</taxon>
        <taxon>Betaproteobacteria</taxon>
        <taxon>Burkholderiales</taxon>
        <taxon>Alcaligenaceae</taxon>
        <taxon>Orrella</taxon>
    </lineage>
</organism>
<accession>A0ABY4AHI7</accession>
<keyword evidence="3" id="KW-1185">Reference proteome</keyword>
<dbReference type="GO" id="GO:0016853">
    <property type="term" value="F:isomerase activity"/>
    <property type="evidence" value="ECO:0007669"/>
    <property type="project" value="UniProtKB-KW"/>
</dbReference>
<dbReference type="Pfam" id="PF16036">
    <property type="entry name" value="Chalcone_3"/>
    <property type="match status" value="1"/>
</dbReference>
<dbReference type="RefSeq" id="WP_243477998.1">
    <property type="nucleotide sequence ID" value="NZ_CP063982.1"/>
</dbReference>
<evidence type="ECO:0000313" key="2">
    <source>
        <dbReference type="EMBL" id="UOD49754.1"/>
    </source>
</evidence>
<dbReference type="InterPro" id="IPR016087">
    <property type="entry name" value="Chalcone_isomerase"/>
</dbReference>
<keyword evidence="2" id="KW-0413">Isomerase</keyword>
<proteinExistence type="predicted"/>
<dbReference type="EMBL" id="CP063982">
    <property type="protein sequence ID" value="UOD49754.1"/>
    <property type="molecule type" value="Genomic_DNA"/>
</dbReference>
<gene>
    <name evidence="2" type="ORF">DHf2319_09850</name>
</gene>
<sequence length="170" mass="18679">MPVTNAFDDAPKIAPLPTALTERFAGDWHVHGQGLFTWSVFRVYRAALHIAGECFAADQIYALDLNYLRNVTAEQIAQTSVDEMQRIADVDAQTAERWGELLVGILPDVKLGDRLIGVFEPGVGVAFFNRDGVLGEIRDPAFVIAFAAVWLDEQTRAPALRAKLLGLEQG</sequence>
<protein>
    <submittedName>
        <fullName evidence="2">Chalcone isomerase family protein</fullName>
    </submittedName>
</protein>